<dbReference type="EMBL" id="JBHSLU010000063">
    <property type="protein sequence ID" value="MFC5507576.1"/>
    <property type="molecule type" value="Genomic_DNA"/>
</dbReference>
<feature type="transmembrane region" description="Helical" evidence="1">
    <location>
        <begin position="30"/>
        <end position="47"/>
    </location>
</feature>
<proteinExistence type="predicted"/>
<evidence type="ECO:0000256" key="1">
    <source>
        <dbReference type="SAM" id="Phobius"/>
    </source>
</evidence>
<reference evidence="3" key="1">
    <citation type="journal article" date="2019" name="Int. J. Syst. Evol. Microbiol.">
        <title>The Global Catalogue of Microorganisms (GCM) 10K type strain sequencing project: providing services to taxonomists for standard genome sequencing and annotation.</title>
        <authorList>
            <consortium name="The Broad Institute Genomics Platform"/>
            <consortium name="The Broad Institute Genome Sequencing Center for Infectious Disease"/>
            <person name="Wu L."/>
            <person name="Ma J."/>
        </authorList>
    </citation>
    <scope>NUCLEOTIDE SEQUENCE [LARGE SCALE GENOMIC DNA]</scope>
    <source>
        <strain evidence="3">CCUG 43117</strain>
    </source>
</reference>
<dbReference type="Proteomes" id="UP001596060">
    <property type="component" value="Unassembled WGS sequence"/>
</dbReference>
<evidence type="ECO:0000313" key="2">
    <source>
        <dbReference type="EMBL" id="MFC5507576.1"/>
    </source>
</evidence>
<keyword evidence="1" id="KW-1133">Transmembrane helix</keyword>
<sequence>MNNFQIILLVFGAFSGTVMCIGFVLKSPLVTSFGLVVGIFVVVFATSDDLPRIGLINSKESCYASGQGKSPNDTDIVTPARMRAQGCMHLQPPENKQFIRMVD</sequence>
<keyword evidence="1" id="KW-0812">Transmembrane</keyword>
<evidence type="ECO:0000313" key="3">
    <source>
        <dbReference type="Proteomes" id="UP001596060"/>
    </source>
</evidence>
<comment type="caution">
    <text evidence="2">The sequence shown here is derived from an EMBL/GenBank/DDBJ whole genome shotgun (WGS) entry which is preliminary data.</text>
</comment>
<dbReference type="RefSeq" id="WP_377817502.1">
    <property type="nucleotide sequence ID" value="NZ_JBHSLU010000063.1"/>
</dbReference>
<gene>
    <name evidence="2" type="ORF">ACFPN9_20240</name>
</gene>
<name>A0ABW0P4F0_9HYPH</name>
<protein>
    <submittedName>
        <fullName evidence="2">Uncharacterized protein</fullName>
    </submittedName>
</protein>
<keyword evidence="1" id="KW-0472">Membrane</keyword>
<organism evidence="2 3">
    <name type="scientific">Bosea massiliensis</name>
    <dbReference type="NCBI Taxonomy" id="151419"/>
    <lineage>
        <taxon>Bacteria</taxon>
        <taxon>Pseudomonadati</taxon>
        <taxon>Pseudomonadota</taxon>
        <taxon>Alphaproteobacteria</taxon>
        <taxon>Hyphomicrobiales</taxon>
        <taxon>Boseaceae</taxon>
        <taxon>Bosea</taxon>
    </lineage>
</organism>
<keyword evidence="3" id="KW-1185">Reference proteome</keyword>
<accession>A0ABW0P4F0</accession>